<name>A0A9P8NZY7_9ASCO</name>
<dbReference type="GeneID" id="70237775"/>
<gene>
    <name evidence="1" type="ORF">OGAPHI_005811</name>
</gene>
<organism evidence="1 2">
    <name type="scientific">Ogataea philodendri</name>
    <dbReference type="NCBI Taxonomy" id="1378263"/>
    <lineage>
        <taxon>Eukaryota</taxon>
        <taxon>Fungi</taxon>
        <taxon>Dikarya</taxon>
        <taxon>Ascomycota</taxon>
        <taxon>Saccharomycotina</taxon>
        <taxon>Pichiomycetes</taxon>
        <taxon>Pichiales</taxon>
        <taxon>Pichiaceae</taxon>
        <taxon>Ogataea</taxon>
    </lineage>
</organism>
<dbReference type="EMBL" id="JAEUBE010000378">
    <property type="protein sequence ID" value="KAH3662559.1"/>
    <property type="molecule type" value="Genomic_DNA"/>
</dbReference>
<protein>
    <submittedName>
        <fullName evidence="1">Uncharacterized protein</fullName>
    </submittedName>
</protein>
<keyword evidence="2" id="KW-1185">Reference proteome</keyword>
<dbReference type="RefSeq" id="XP_046059648.1">
    <property type="nucleotide sequence ID" value="XM_046207033.1"/>
</dbReference>
<dbReference type="AlphaFoldDB" id="A0A9P8NZY7"/>
<evidence type="ECO:0000313" key="2">
    <source>
        <dbReference type="Proteomes" id="UP000769157"/>
    </source>
</evidence>
<sequence>MPRMSVIQSSQLLANVQTSPHLRSSRMFCRLISLNSSRSASLSDTRCVSSTVGGNAAKYSAVPALVKISNPVNGATTINPSDESVFMRLELLRIASSSFLVDPAHHPLASSSGLRKKYSRFRKTRLRNKIEWRYPNEPAECSEICVTRLAGSYFRLLGRLASKLFKSRDNWKYVESSVHGSLDSALAPPSPAHLAILAQISNARIVKQQAVRFSGPGISPSLSTHLCNSW</sequence>
<dbReference type="Proteomes" id="UP000769157">
    <property type="component" value="Unassembled WGS sequence"/>
</dbReference>
<proteinExistence type="predicted"/>
<comment type="caution">
    <text evidence="1">The sequence shown here is derived from an EMBL/GenBank/DDBJ whole genome shotgun (WGS) entry which is preliminary data.</text>
</comment>
<evidence type="ECO:0000313" key="1">
    <source>
        <dbReference type="EMBL" id="KAH3662559.1"/>
    </source>
</evidence>
<reference evidence="1" key="2">
    <citation type="submission" date="2021-01" db="EMBL/GenBank/DDBJ databases">
        <authorList>
            <person name="Schikora-Tamarit M.A."/>
        </authorList>
    </citation>
    <scope>NUCLEOTIDE SEQUENCE</scope>
    <source>
        <strain evidence="1">CBS6075</strain>
    </source>
</reference>
<accession>A0A9P8NZY7</accession>
<reference evidence="1" key="1">
    <citation type="journal article" date="2021" name="Open Biol.">
        <title>Shared evolutionary footprints suggest mitochondrial oxidative damage underlies multiple complex I losses in fungi.</title>
        <authorList>
            <person name="Schikora-Tamarit M.A."/>
            <person name="Marcet-Houben M."/>
            <person name="Nosek J."/>
            <person name="Gabaldon T."/>
        </authorList>
    </citation>
    <scope>NUCLEOTIDE SEQUENCE</scope>
    <source>
        <strain evidence="1">CBS6075</strain>
    </source>
</reference>